<keyword evidence="3" id="KW-1185">Reference proteome</keyword>
<dbReference type="AlphaFoldDB" id="A0A7X6R3G1"/>
<dbReference type="Proteomes" id="UP000540698">
    <property type="component" value="Unassembled WGS sequence"/>
</dbReference>
<organism evidence="2 3">
    <name type="scientific">Nocardia gamkensis</name>
    <dbReference type="NCBI Taxonomy" id="352869"/>
    <lineage>
        <taxon>Bacteria</taxon>
        <taxon>Bacillati</taxon>
        <taxon>Actinomycetota</taxon>
        <taxon>Actinomycetes</taxon>
        <taxon>Mycobacteriales</taxon>
        <taxon>Nocardiaceae</taxon>
        <taxon>Nocardia</taxon>
    </lineage>
</organism>
<comment type="caution">
    <text evidence="2">The sequence shown here is derived from an EMBL/GenBank/DDBJ whole genome shotgun (WGS) entry which is preliminary data.</text>
</comment>
<dbReference type="RefSeq" id="WP_157113849.1">
    <property type="nucleotide sequence ID" value="NZ_JAAXOS010000006.1"/>
</dbReference>
<dbReference type="EMBL" id="JAAXOS010000006">
    <property type="protein sequence ID" value="NKY27221.1"/>
    <property type="molecule type" value="Genomic_DNA"/>
</dbReference>
<feature type="compositionally biased region" description="Pro residues" evidence="1">
    <location>
        <begin position="1"/>
        <end position="12"/>
    </location>
</feature>
<evidence type="ECO:0000313" key="3">
    <source>
        <dbReference type="Proteomes" id="UP000540698"/>
    </source>
</evidence>
<protein>
    <submittedName>
        <fullName evidence="2">Uncharacterized protein</fullName>
    </submittedName>
</protein>
<evidence type="ECO:0000313" key="2">
    <source>
        <dbReference type="EMBL" id="NKY27221.1"/>
    </source>
</evidence>
<accession>A0A7X6R3G1</accession>
<name>A0A7X6R3G1_9NOCA</name>
<proteinExistence type="predicted"/>
<gene>
    <name evidence="2" type="ORF">HGB38_13450</name>
</gene>
<reference evidence="2 3" key="1">
    <citation type="submission" date="2020-04" db="EMBL/GenBank/DDBJ databases">
        <title>MicrobeNet Type strains.</title>
        <authorList>
            <person name="Nicholson A.C."/>
        </authorList>
    </citation>
    <scope>NUCLEOTIDE SEQUENCE [LARGE SCALE GENOMIC DNA]</scope>
    <source>
        <strain evidence="2 3">DSM 44956</strain>
    </source>
</reference>
<evidence type="ECO:0000256" key="1">
    <source>
        <dbReference type="SAM" id="MobiDB-lite"/>
    </source>
</evidence>
<sequence length="53" mass="5444">MTPTASPPPANPTTPFLVDRGAEAAGPMPSVISVHVQSVLTTVHEMASTAEED</sequence>
<feature type="region of interest" description="Disordered" evidence="1">
    <location>
        <begin position="1"/>
        <end position="21"/>
    </location>
</feature>